<protein>
    <recommendedName>
        <fullName evidence="3">Alkaline proteinase inhibitor/ Outer membrane lipoprotein Omp19 domain-containing protein</fullName>
    </recommendedName>
</protein>
<dbReference type="InterPro" id="IPR016085">
    <property type="entry name" value="Protease_inh_B-barrel_dom"/>
</dbReference>
<reference evidence="4" key="2">
    <citation type="submission" date="2021-08" db="EMBL/GenBank/DDBJ databases">
        <authorList>
            <person name="Tani A."/>
            <person name="Ola A."/>
            <person name="Ogura Y."/>
            <person name="Katsura K."/>
            <person name="Hayashi T."/>
        </authorList>
    </citation>
    <scope>NUCLEOTIDE SEQUENCE</scope>
    <source>
        <strain evidence="4">LMG 23639</strain>
    </source>
</reference>
<comment type="caution">
    <text evidence="4">The sequence shown here is derived from an EMBL/GenBank/DDBJ whole genome shotgun (WGS) entry which is preliminary data.</text>
</comment>
<evidence type="ECO:0000259" key="3">
    <source>
        <dbReference type="Pfam" id="PF02974"/>
    </source>
</evidence>
<dbReference type="SUPFAM" id="SSF50882">
    <property type="entry name" value="beta-Barrel protease inhibitors"/>
    <property type="match status" value="2"/>
</dbReference>
<dbReference type="RefSeq" id="WP_238277338.1">
    <property type="nucleotide sequence ID" value="NZ_BPQR01000056.1"/>
</dbReference>
<dbReference type="Gene3D" id="2.40.128.10">
    <property type="match status" value="2"/>
</dbReference>
<feature type="signal peptide" evidence="2">
    <location>
        <begin position="1"/>
        <end position="30"/>
    </location>
</feature>
<keyword evidence="5" id="KW-1185">Reference proteome</keyword>
<reference evidence="4" key="1">
    <citation type="journal article" date="2021" name="Front. Microbiol.">
        <title>Comprehensive Comparative Genomics and Phenotyping of Methylobacterium Species.</title>
        <authorList>
            <person name="Alessa O."/>
            <person name="Ogura Y."/>
            <person name="Fujitani Y."/>
            <person name="Takami H."/>
            <person name="Hayashi T."/>
            <person name="Sahin N."/>
            <person name="Tani A."/>
        </authorList>
    </citation>
    <scope>NUCLEOTIDE SEQUENCE</scope>
    <source>
        <strain evidence="4">LMG 23639</strain>
    </source>
</reference>
<keyword evidence="1 2" id="KW-0732">Signal</keyword>
<accession>A0ABQ4SZM1</accession>
<feature type="chain" id="PRO_5047206717" description="Alkaline proteinase inhibitor/ Outer membrane lipoprotein Omp19 domain-containing protein" evidence="2">
    <location>
        <begin position="31"/>
        <end position="299"/>
    </location>
</feature>
<name>A0ABQ4SZM1_9HYPH</name>
<evidence type="ECO:0000256" key="2">
    <source>
        <dbReference type="SAM" id="SignalP"/>
    </source>
</evidence>
<feature type="domain" description="Alkaline proteinase inhibitor/ Outer membrane lipoprotein Omp19" evidence="3">
    <location>
        <begin position="72"/>
        <end position="162"/>
    </location>
</feature>
<sequence>MSETAPRSPFFRALGIGLTLALLAGPGASAQEPVAPAPAPETSAPQAPPVETLAAPPAAPFLPSLPEKLAGVPGTWDLSLDGTRRRCVMTLAPENGDAGRRVRFPAGCRRALPILAGVAGWLFTDAGLRLVDRNVRPILLFTARADRRSLAASVESGEVYSLVPLQIAAMEPGKPEAAGLAPPEPAPAAPVPANAPEAPAPTLAGAALPGTYALDRFHAKDVCRVALLPGPAAAAPVRVLDGCRDSGLSVFDPVTWTSRPGHLDLVARRGHAVGLVPSGEGTWRREPETGAMFVLRRVE</sequence>
<dbReference type="InterPro" id="IPR021140">
    <property type="entry name" value="Inh/Omp19"/>
</dbReference>
<evidence type="ECO:0000313" key="5">
    <source>
        <dbReference type="Proteomes" id="UP001055102"/>
    </source>
</evidence>
<dbReference type="Proteomes" id="UP001055102">
    <property type="component" value="Unassembled WGS sequence"/>
</dbReference>
<evidence type="ECO:0000256" key="1">
    <source>
        <dbReference type="ARBA" id="ARBA00022729"/>
    </source>
</evidence>
<gene>
    <name evidence="4" type="ORF">AOPFMNJM_3265</name>
</gene>
<evidence type="ECO:0000313" key="4">
    <source>
        <dbReference type="EMBL" id="GJE07933.1"/>
    </source>
</evidence>
<proteinExistence type="predicted"/>
<organism evidence="4 5">
    <name type="scientific">Methylobacterium jeotgali</name>
    <dbReference type="NCBI Taxonomy" id="381630"/>
    <lineage>
        <taxon>Bacteria</taxon>
        <taxon>Pseudomonadati</taxon>
        <taxon>Pseudomonadota</taxon>
        <taxon>Alphaproteobacteria</taxon>
        <taxon>Hyphomicrobiales</taxon>
        <taxon>Methylobacteriaceae</taxon>
        <taxon>Methylobacterium</taxon>
    </lineage>
</organism>
<dbReference type="Pfam" id="PF02974">
    <property type="entry name" value="Inh"/>
    <property type="match status" value="1"/>
</dbReference>
<dbReference type="EMBL" id="BPQR01000056">
    <property type="protein sequence ID" value="GJE07933.1"/>
    <property type="molecule type" value="Genomic_DNA"/>
</dbReference>